<dbReference type="EMBL" id="PVTQ01000032">
    <property type="protein sequence ID" value="PRY83339.1"/>
    <property type="molecule type" value="Genomic_DNA"/>
</dbReference>
<dbReference type="RefSeq" id="WP_106268812.1">
    <property type="nucleotide sequence ID" value="NZ_PVTQ01000032.1"/>
</dbReference>
<dbReference type="PROSITE" id="PS50931">
    <property type="entry name" value="HTH_LYSR"/>
    <property type="match status" value="1"/>
</dbReference>
<evidence type="ECO:0000313" key="6">
    <source>
        <dbReference type="EMBL" id="PRY83339.1"/>
    </source>
</evidence>
<organism evidence="6 7">
    <name type="scientific">Donghicola tyrosinivorans</name>
    <dbReference type="NCBI Taxonomy" id="1652492"/>
    <lineage>
        <taxon>Bacteria</taxon>
        <taxon>Pseudomonadati</taxon>
        <taxon>Pseudomonadota</taxon>
        <taxon>Alphaproteobacteria</taxon>
        <taxon>Rhodobacterales</taxon>
        <taxon>Roseobacteraceae</taxon>
        <taxon>Donghicola</taxon>
    </lineage>
</organism>
<proteinExistence type="inferred from homology"/>
<evidence type="ECO:0000256" key="3">
    <source>
        <dbReference type="ARBA" id="ARBA00023125"/>
    </source>
</evidence>
<keyword evidence="2" id="KW-0805">Transcription regulation</keyword>
<name>A0A2T0W9F2_9RHOB</name>
<comment type="caution">
    <text evidence="6">The sequence shown here is derived from an EMBL/GenBank/DDBJ whole genome shotgun (WGS) entry which is preliminary data.</text>
</comment>
<dbReference type="GO" id="GO:0006351">
    <property type="term" value="P:DNA-templated transcription"/>
    <property type="evidence" value="ECO:0007669"/>
    <property type="project" value="TreeGrafter"/>
</dbReference>
<evidence type="ECO:0000256" key="2">
    <source>
        <dbReference type="ARBA" id="ARBA00023015"/>
    </source>
</evidence>
<dbReference type="Pfam" id="PF00126">
    <property type="entry name" value="HTH_1"/>
    <property type="match status" value="1"/>
</dbReference>
<dbReference type="GO" id="GO:0003700">
    <property type="term" value="F:DNA-binding transcription factor activity"/>
    <property type="evidence" value="ECO:0007669"/>
    <property type="project" value="InterPro"/>
</dbReference>
<dbReference type="PANTHER" id="PTHR30537">
    <property type="entry name" value="HTH-TYPE TRANSCRIPTIONAL REGULATOR"/>
    <property type="match status" value="1"/>
</dbReference>
<keyword evidence="7" id="KW-1185">Reference proteome</keyword>
<dbReference type="Proteomes" id="UP000238392">
    <property type="component" value="Unassembled WGS sequence"/>
</dbReference>
<dbReference type="InterPro" id="IPR005119">
    <property type="entry name" value="LysR_subst-bd"/>
</dbReference>
<comment type="similarity">
    <text evidence="1">Belongs to the LysR transcriptional regulatory family.</text>
</comment>
<feature type="domain" description="HTH lysR-type" evidence="5">
    <location>
        <begin position="5"/>
        <end position="62"/>
    </location>
</feature>
<dbReference type="Gene3D" id="1.10.10.10">
    <property type="entry name" value="Winged helix-like DNA-binding domain superfamily/Winged helix DNA-binding domain"/>
    <property type="match status" value="1"/>
</dbReference>
<dbReference type="Pfam" id="PF03466">
    <property type="entry name" value="LysR_substrate"/>
    <property type="match status" value="1"/>
</dbReference>
<dbReference type="InterPro" id="IPR000847">
    <property type="entry name" value="LysR_HTH_N"/>
</dbReference>
<evidence type="ECO:0000256" key="4">
    <source>
        <dbReference type="ARBA" id="ARBA00023163"/>
    </source>
</evidence>
<evidence type="ECO:0000256" key="1">
    <source>
        <dbReference type="ARBA" id="ARBA00009437"/>
    </source>
</evidence>
<gene>
    <name evidence="6" type="ORF">CLV74_1322</name>
</gene>
<dbReference type="PRINTS" id="PR00039">
    <property type="entry name" value="HTHLYSR"/>
</dbReference>
<dbReference type="InterPro" id="IPR058163">
    <property type="entry name" value="LysR-type_TF_proteobact-type"/>
</dbReference>
<sequence>MDRLPPLRLLTTFEAFARSGSMRLAATRLNVTQPAISQALKALEAHVGAILIDRNRKPAQLTEAGQILARAVRDGLGQISAAIEDVRFLSGQETAQVTVSCTIGMATYWLMPRLPEFYAMHPDITVNVQAPSSDLPHLAPGIDVAVRYGTGDWREGVTEKLFDERVCPVGAPALIKQLLSQGVGLEQAPLIHVRSPNNQHWAGWESYLEKAGIERTRLSGQTFNNYVQAAQAALDGRGLMLGWRSISQGAVRDGALEEWPAGQIDLRTAYYITTSMAPSAATLAFTRWINCSSATVNHE</sequence>
<dbReference type="OrthoDB" id="9804958at2"/>
<keyword evidence="4" id="KW-0804">Transcription</keyword>
<keyword evidence="3 6" id="KW-0238">DNA-binding</keyword>
<dbReference type="AlphaFoldDB" id="A0A2T0W9F2"/>
<evidence type="ECO:0000313" key="7">
    <source>
        <dbReference type="Proteomes" id="UP000238392"/>
    </source>
</evidence>
<evidence type="ECO:0000259" key="5">
    <source>
        <dbReference type="PROSITE" id="PS50931"/>
    </source>
</evidence>
<dbReference type="SUPFAM" id="SSF46785">
    <property type="entry name" value="Winged helix' DNA-binding domain"/>
    <property type="match status" value="1"/>
</dbReference>
<dbReference type="SUPFAM" id="SSF53850">
    <property type="entry name" value="Periplasmic binding protein-like II"/>
    <property type="match status" value="1"/>
</dbReference>
<dbReference type="Gene3D" id="3.40.190.10">
    <property type="entry name" value="Periplasmic binding protein-like II"/>
    <property type="match status" value="2"/>
</dbReference>
<dbReference type="InterPro" id="IPR036388">
    <property type="entry name" value="WH-like_DNA-bd_sf"/>
</dbReference>
<protein>
    <submittedName>
        <fullName evidence="6">DNA-binding transcriptional LysR family regulator</fullName>
    </submittedName>
</protein>
<accession>A0A2T0W9F2</accession>
<dbReference type="PANTHER" id="PTHR30537:SF26">
    <property type="entry name" value="GLYCINE CLEAVAGE SYSTEM TRANSCRIPTIONAL ACTIVATOR"/>
    <property type="match status" value="1"/>
</dbReference>
<dbReference type="GO" id="GO:0043565">
    <property type="term" value="F:sequence-specific DNA binding"/>
    <property type="evidence" value="ECO:0007669"/>
    <property type="project" value="TreeGrafter"/>
</dbReference>
<dbReference type="InterPro" id="IPR036390">
    <property type="entry name" value="WH_DNA-bd_sf"/>
</dbReference>
<reference evidence="6 7" key="1">
    <citation type="submission" date="2018-03" db="EMBL/GenBank/DDBJ databases">
        <title>Genomic Encyclopedia of Archaeal and Bacterial Type Strains, Phase II (KMG-II): from individual species to whole genera.</title>
        <authorList>
            <person name="Goeker M."/>
        </authorList>
    </citation>
    <scope>NUCLEOTIDE SEQUENCE [LARGE SCALE GENOMIC DNA]</scope>
    <source>
        <strain evidence="6 7">DSM 100212</strain>
    </source>
</reference>